<dbReference type="AlphaFoldDB" id="Q01MQ0"/>
<protein>
    <submittedName>
        <fullName evidence="4">OSIGBa0112G01.3 protein</fullName>
    </submittedName>
</protein>
<dbReference type="Pfam" id="PF13960">
    <property type="entry name" value="DUF4218"/>
    <property type="match status" value="1"/>
</dbReference>
<name>Q01MQ0_ORYSA</name>
<accession>Q01MQ0</accession>
<dbReference type="InterPro" id="IPR029480">
    <property type="entry name" value="Transpos_assoc"/>
</dbReference>
<dbReference type="InterPro" id="IPR004242">
    <property type="entry name" value="Transposase_21"/>
</dbReference>
<dbReference type="InterPro" id="IPR025452">
    <property type="entry name" value="DUF4218"/>
</dbReference>
<dbReference type="Pfam" id="PF13963">
    <property type="entry name" value="Transpos_assoc"/>
    <property type="match status" value="1"/>
</dbReference>
<gene>
    <name evidence="4" type="primary">OSIGBa0112G01.3</name>
</gene>
<proteinExistence type="predicted"/>
<evidence type="ECO:0000259" key="2">
    <source>
        <dbReference type="Pfam" id="PF13960"/>
    </source>
</evidence>
<dbReference type="Pfam" id="PF02992">
    <property type="entry name" value="Transposase_21"/>
    <property type="match status" value="1"/>
</dbReference>
<feature type="domain" description="DUF4218" evidence="2">
    <location>
        <begin position="756"/>
        <end position="864"/>
    </location>
</feature>
<reference evidence="4" key="2">
    <citation type="submission" date="2004-10" db="EMBL/GenBank/DDBJ databases">
        <title>Chromosome-wide comparison between domesticated rice subspecies indica and japonica.</title>
        <authorList>
            <person name="Han B."/>
        </authorList>
    </citation>
    <scope>NUCLEOTIDE SEQUENCE</scope>
</reference>
<dbReference type="PANTHER" id="PTHR10775">
    <property type="entry name" value="OS08G0208400 PROTEIN"/>
    <property type="match status" value="1"/>
</dbReference>
<feature type="region of interest" description="Disordered" evidence="1">
    <location>
        <begin position="273"/>
        <end position="300"/>
    </location>
</feature>
<organism evidence="4">
    <name type="scientific">Oryza sativa</name>
    <name type="common">Rice</name>
    <dbReference type="NCBI Taxonomy" id="4530"/>
    <lineage>
        <taxon>Eukaryota</taxon>
        <taxon>Viridiplantae</taxon>
        <taxon>Streptophyta</taxon>
        <taxon>Embryophyta</taxon>
        <taxon>Tracheophyta</taxon>
        <taxon>Spermatophyta</taxon>
        <taxon>Magnoliopsida</taxon>
        <taxon>Liliopsida</taxon>
        <taxon>Poales</taxon>
        <taxon>Poaceae</taxon>
        <taxon>BOP clade</taxon>
        <taxon>Oryzoideae</taxon>
        <taxon>Oryzeae</taxon>
        <taxon>Oryzinae</taxon>
        <taxon>Oryza</taxon>
    </lineage>
</organism>
<evidence type="ECO:0000256" key="1">
    <source>
        <dbReference type="SAM" id="MobiDB-lite"/>
    </source>
</evidence>
<sequence length="865" mass="98350">MPLGPYVSSPISLLFSLYLLSQRGTRRRRSPGLELIVAEEMVRTAGAAAVEFAAEDAEEESRIVAANCGHYHGGGRRRWREWPPRRSRPYAAVHQALSASTAAPVPRPHRAELLHRAAPKNGVPHILLMLCPRAAGIFPVLSTASSSAILVVPKDLSSASANYARKPMNLNAIKKLLLSPRPSDEYLAGIEGFLEFAYREKNPNDKIRCPCKKCVNKWLLRRDEVYDHLVYNGMLLGYNPWGCHGETASFISANSEIKSQNRIDNNMQQLVQDAFGNTGSSPPVNDYDAPTSSNSGPDSETKAFYDLLRDAHEPLWEGWKNKEDKTTLTKKETRRATPRKVLRYFPIKPRLKRLFMHKESATAVRWHDEGRTKDDALRHPADSKAWKDIDSRYPTFASDSRNIRFAMASDGFNSVGTMSSTYSCWPVVLVPYNLPPWFCMTASLLMLALIIPGPSYPGKDFHVFMEPVYEELIDLFKVGTPTYDASQDEMFQLRAILLFAISDYPGIGIFAGYSVNGEFACITCRDETCSKRLIHGRKYSFMGHRRFLPLDHEFRYNRISFDGTEEHRPEPIAYSETAILSKIKAINDFEKSKTWNCVSGLFSLPYWESNLLRHNLDVMHIEKNVCDNIYGTLLRLEGKSKDNLQARLDLQEMNIRLGLHPKKKANNKYYLPPATYTMSKNEKQQFCKVLHDIKVPDGYSRNISRCVNVGQAKISGLKSHDYHILIQQLLPVALRGVLPDNVTSVLFELCGYFRELSAKVQYIDVLRKLDAQIKMTLCRMEMIFPPRFFTVMVHLVAHLATEAEIGGPVCYRSMYFVERYLSVLKSYVRNKAHPEGCIAEAYLADECLTFCSRYIEGFETKHNQL</sequence>
<dbReference type="PANTHER" id="PTHR10775:SF182">
    <property type="entry name" value="TRANSPOSON, EN_SPM-LIKE, TRANSPOSASE-ASSOCIATED DOMAIN PROTEIN-RELATED"/>
    <property type="match status" value="1"/>
</dbReference>
<evidence type="ECO:0000259" key="3">
    <source>
        <dbReference type="Pfam" id="PF13963"/>
    </source>
</evidence>
<feature type="domain" description="Transposase-associated" evidence="3">
    <location>
        <begin position="180"/>
        <end position="246"/>
    </location>
</feature>
<reference evidence="4" key="1">
    <citation type="journal article" date="2002" name="Nature">
        <title>Sequence and analysis of rice chromosome 4.</title>
        <authorList>
            <person name="Feng Q."/>
            <person name="Zhang Y."/>
            <person name="Hao P."/>
            <person name="Wang S."/>
            <person name="Fu G."/>
            <person name="Huang Y."/>
            <person name="Li Y."/>
            <person name="Zhu J."/>
            <person name="Liu Y."/>
            <person name="Hu X."/>
            <person name="Jia P."/>
            <person name="Zhang Y."/>
            <person name="Zhao Q."/>
            <person name="Ying K."/>
            <person name="Yu S."/>
            <person name="Tang Y."/>
            <person name="Weng Q."/>
            <person name="Zhang L."/>
            <person name="Lu Y."/>
            <person name="Mu J."/>
            <person name="Lu Y."/>
            <person name="Zhang L.S."/>
            <person name="Yu Z."/>
            <person name="Fan D."/>
            <person name="Liu X."/>
            <person name="Lu T."/>
            <person name="Li C."/>
            <person name="Wu Y."/>
            <person name="Sun T."/>
            <person name="Lei H."/>
            <person name="Li T."/>
            <person name="Hu H."/>
            <person name="Guan J."/>
            <person name="Wu M."/>
            <person name="Zhang R."/>
            <person name="Zhou B."/>
            <person name="Chen Z."/>
            <person name="Chen L."/>
            <person name="Jin Z."/>
            <person name="Wang R."/>
            <person name="Yin H."/>
            <person name="Cai Z."/>
            <person name="Ren S."/>
            <person name="Lv G."/>
            <person name="Gu W."/>
            <person name="Zhu G."/>
            <person name="Tu Y."/>
            <person name="Jia J."/>
            <person name="Zhang Y."/>
            <person name="Chen J."/>
            <person name="Kang H."/>
            <person name="Chen X."/>
            <person name="Shao C."/>
            <person name="Sun Y."/>
            <person name="Hu Q."/>
            <person name="Zhang X."/>
            <person name="Zhang W."/>
            <person name="Wang L."/>
            <person name="Ding C."/>
            <person name="Sheng H."/>
            <person name="Gu J."/>
            <person name="Chen S."/>
            <person name="Ni L."/>
            <person name="Zhu F."/>
            <person name="Chen W."/>
            <person name="Lan L."/>
            <person name="Lai Y."/>
            <person name="Cheng Z."/>
            <person name="Gu M."/>
            <person name="Jiang J."/>
            <person name="Li J."/>
            <person name="Hong G."/>
            <person name="Xue Y."/>
            <person name="Han B."/>
        </authorList>
    </citation>
    <scope>NUCLEOTIDE SEQUENCE</scope>
</reference>
<dbReference type="EMBL" id="CR855036">
    <property type="protein sequence ID" value="CAH65965.1"/>
    <property type="molecule type" value="Genomic_DNA"/>
</dbReference>
<evidence type="ECO:0000313" key="4">
    <source>
        <dbReference type="EMBL" id="CAH65965.1"/>
    </source>
</evidence>
<feature type="compositionally biased region" description="Polar residues" evidence="1">
    <location>
        <begin position="273"/>
        <end position="283"/>
    </location>
</feature>